<dbReference type="InterPro" id="IPR001387">
    <property type="entry name" value="Cro/C1-type_HTH"/>
</dbReference>
<gene>
    <name evidence="3" type="ORF">IAB90_04260</name>
</gene>
<keyword evidence="1" id="KW-0238">DNA-binding</keyword>
<dbReference type="GO" id="GO:0003677">
    <property type="term" value="F:DNA binding"/>
    <property type="evidence" value="ECO:0007669"/>
    <property type="project" value="UniProtKB-KW"/>
</dbReference>
<dbReference type="CDD" id="cd00093">
    <property type="entry name" value="HTH_XRE"/>
    <property type="match status" value="2"/>
</dbReference>
<protein>
    <submittedName>
        <fullName evidence="3">Helix-turn-helix transcriptional regulator</fullName>
    </submittedName>
</protein>
<dbReference type="Proteomes" id="UP000824179">
    <property type="component" value="Unassembled WGS sequence"/>
</dbReference>
<evidence type="ECO:0000259" key="2">
    <source>
        <dbReference type="PROSITE" id="PS50943"/>
    </source>
</evidence>
<dbReference type="PANTHER" id="PTHR46558:SF11">
    <property type="entry name" value="HTH-TYPE TRANSCRIPTIONAL REGULATOR XRE"/>
    <property type="match status" value="1"/>
</dbReference>
<dbReference type="Pfam" id="PF01381">
    <property type="entry name" value="HTH_3"/>
    <property type="match status" value="1"/>
</dbReference>
<dbReference type="Gene3D" id="1.10.260.40">
    <property type="entry name" value="lambda repressor-like DNA-binding domains"/>
    <property type="match status" value="2"/>
</dbReference>
<dbReference type="PANTHER" id="PTHR46558">
    <property type="entry name" value="TRACRIPTIONAL REGULATORY PROTEIN-RELATED-RELATED"/>
    <property type="match status" value="1"/>
</dbReference>
<feature type="domain" description="HTH cro/C1-type" evidence="2">
    <location>
        <begin position="16"/>
        <end position="62"/>
    </location>
</feature>
<dbReference type="SMART" id="SM00530">
    <property type="entry name" value="HTH_XRE"/>
    <property type="match status" value="2"/>
</dbReference>
<name>A0A9D1AI46_9FIRM</name>
<comment type="caution">
    <text evidence="3">The sequence shown here is derived from an EMBL/GenBank/DDBJ whole genome shotgun (WGS) entry which is preliminary data.</text>
</comment>
<dbReference type="AlphaFoldDB" id="A0A9D1AI46"/>
<organism evidence="3 4">
    <name type="scientific">Candidatus Coproplasma stercoripullorum</name>
    <dbReference type="NCBI Taxonomy" id="2840751"/>
    <lineage>
        <taxon>Bacteria</taxon>
        <taxon>Bacillati</taxon>
        <taxon>Bacillota</taxon>
        <taxon>Clostridia</taxon>
        <taxon>Eubacteriales</taxon>
        <taxon>Candidatus Coproplasma</taxon>
    </lineage>
</organism>
<evidence type="ECO:0000313" key="3">
    <source>
        <dbReference type="EMBL" id="HIR39579.1"/>
    </source>
</evidence>
<reference evidence="3" key="2">
    <citation type="journal article" date="2021" name="PeerJ">
        <title>Extensive microbial diversity within the chicken gut microbiome revealed by metagenomics and culture.</title>
        <authorList>
            <person name="Gilroy R."/>
            <person name="Ravi A."/>
            <person name="Getino M."/>
            <person name="Pursley I."/>
            <person name="Horton D.L."/>
            <person name="Alikhan N.F."/>
            <person name="Baker D."/>
            <person name="Gharbi K."/>
            <person name="Hall N."/>
            <person name="Watson M."/>
            <person name="Adriaenssens E.M."/>
            <person name="Foster-Nyarko E."/>
            <person name="Jarju S."/>
            <person name="Secka A."/>
            <person name="Antonio M."/>
            <person name="Oren A."/>
            <person name="Chaudhuri R.R."/>
            <person name="La Ragione R."/>
            <person name="Hildebrand F."/>
            <person name="Pallen M.J."/>
        </authorList>
    </citation>
    <scope>NUCLEOTIDE SEQUENCE</scope>
    <source>
        <strain evidence="3">ChiW25-3613</strain>
    </source>
</reference>
<sequence>MSNLSERLSELMFDEGLNMTQLGDILGCGEAAVSRYCAGAALPTYEFLIKIADYFKVTCDFVLGLEDESKAKNFAAPPPFDRQFKKVCEECKISRYKLHKKTGIAESVMRYWAQGKTKPSVPNLILLAEKGFGCTVDFLVGREI</sequence>
<dbReference type="PROSITE" id="PS50943">
    <property type="entry name" value="HTH_CROC1"/>
    <property type="match status" value="2"/>
</dbReference>
<accession>A0A9D1AI46</accession>
<proteinExistence type="predicted"/>
<evidence type="ECO:0000256" key="1">
    <source>
        <dbReference type="ARBA" id="ARBA00023125"/>
    </source>
</evidence>
<dbReference type="InterPro" id="IPR010982">
    <property type="entry name" value="Lambda_DNA-bd_dom_sf"/>
</dbReference>
<dbReference type="EMBL" id="DVHB01000073">
    <property type="protein sequence ID" value="HIR39579.1"/>
    <property type="molecule type" value="Genomic_DNA"/>
</dbReference>
<feature type="domain" description="HTH cro/C1-type" evidence="2">
    <location>
        <begin position="84"/>
        <end position="139"/>
    </location>
</feature>
<evidence type="ECO:0000313" key="4">
    <source>
        <dbReference type="Proteomes" id="UP000824179"/>
    </source>
</evidence>
<dbReference type="SUPFAM" id="SSF47413">
    <property type="entry name" value="lambda repressor-like DNA-binding domains"/>
    <property type="match status" value="2"/>
</dbReference>
<reference evidence="3" key="1">
    <citation type="submission" date="2020-10" db="EMBL/GenBank/DDBJ databases">
        <authorList>
            <person name="Gilroy R."/>
        </authorList>
    </citation>
    <scope>NUCLEOTIDE SEQUENCE</scope>
    <source>
        <strain evidence="3">ChiW25-3613</strain>
    </source>
</reference>